<keyword evidence="3" id="KW-0963">Cytoplasm</keyword>
<evidence type="ECO:0000256" key="1">
    <source>
        <dbReference type="ARBA" id="ARBA00004496"/>
    </source>
</evidence>
<dbReference type="Pfam" id="PF14011">
    <property type="entry name" value="ESX-1_EspG"/>
    <property type="match status" value="1"/>
</dbReference>
<evidence type="ECO:0000256" key="4">
    <source>
        <dbReference type="ARBA" id="ARBA00023186"/>
    </source>
</evidence>
<comment type="subcellular location">
    <subcellularLocation>
        <location evidence="1">Cytoplasm</location>
    </subcellularLocation>
</comment>
<organism evidence="6">
    <name type="scientific">Mycolicibacterium sp. CBMA 213</name>
    <dbReference type="NCBI Taxonomy" id="1968788"/>
    <lineage>
        <taxon>Bacteria</taxon>
        <taxon>Bacillati</taxon>
        <taxon>Actinomycetota</taxon>
        <taxon>Actinomycetes</taxon>
        <taxon>Mycobacteriales</taxon>
        <taxon>Mycobacteriaceae</taxon>
        <taxon>Mycolicibacterium</taxon>
    </lineage>
</organism>
<accession>A0A343VR49</accession>
<dbReference type="InterPro" id="IPR025734">
    <property type="entry name" value="EspG"/>
</dbReference>
<dbReference type="GO" id="GO:0005737">
    <property type="term" value="C:cytoplasm"/>
    <property type="evidence" value="ECO:0007669"/>
    <property type="project" value="UniProtKB-SubCell"/>
</dbReference>
<keyword evidence="4" id="KW-0143">Chaperone</keyword>
<comment type="similarity">
    <text evidence="2">Belongs to the EspG family.</text>
</comment>
<feature type="compositionally biased region" description="Basic and acidic residues" evidence="5">
    <location>
        <begin position="195"/>
        <end position="204"/>
    </location>
</feature>
<geneLocation type="plasmid" evidence="6">
    <name>pCBMA213_1</name>
</geneLocation>
<dbReference type="AlphaFoldDB" id="A0A343VR49"/>
<evidence type="ECO:0000256" key="2">
    <source>
        <dbReference type="ARBA" id="ARBA00006411"/>
    </source>
</evidence>
<sequence>MVANAQNHDRFNQKHLIELHRRGLLPTLPLELGPMPFFGEGPQLWEDLLRWRVVDGTTGQLCVEAKELFAGVVEYDWATWGIVLLYNQRREVEFDIPDEFTRYGLQYAVRDIPRVTFLIGVRDGHITTAVLTNGQLQIGRDPFLRNREDDIDRQIGSILMKILDPEQRWAPYPMPKISIPAPHSGAAALSSYRTSDADERREGRAAVSAGLADRGISPSSRRVIDELLSQDNVANAQITVTRRTAVGKKTSKENGGGIMFFGGAKTGVVTSYPVKSADNKPWVTYEPGTPESVGNAIAALREGVDTADAEDIVLR</sequence>
<reference evidence="6" key="1">
    <citation type="journal article" date="2018" name="Front. Microbiol.">
        <title>Beyond the Limits: tRNA Array Units in Mycobacterium Genomes.</title>
        <authorList>
            <person name="Morgado S.M."/>
            <person name="Vicente A.C."/>
        </authorList>
    </citation>
    <scope>NUCLEOTIDE SEQUENCE</scope>
    <source>
        <strain evidence="6">CBMA 213</strain>
        <plasmid evidence="6">pCBMA213_1</plasmid>
    </source>
</reference>
<proteinExistence type="inferred from homology"/>
<evidence type="ECO:0000256" key="3">
    <source>
        <dbReference type="ARBA" id="ARBA00022490"/>
    </source>
</evidence>
<feature type="region of interest" description="Disordered" evidence="5">
    <location>
        <begin position="190"/>
        <end position="212"/>
    </location>
</feature>
<dbReference type="EMBL" id="MF600313">
    <property type="protein sequence ID" value="AVN58373.1"/>
    <property type="molecule type" value="Genomic_DNA"/>
</dbReference>
<protein>
    <recommendedName>
        <fullName evidence="7">ESX-1 secretion-associated protein EspG1</fullName>
    </recommendedName>
</protein>
<evidence type="ECO:0000313" key="6">
    <source>
        <dbReference type="EMBL" id="AVN58373.1"/>
    </source>
</evidence>
<gene>
    <name evidence="6" type="ORF">B5P44_p00078</name>
</gene>
<name>A0A343VR49_9MYCO</name>
<keyword evidence="6" id="KW-0614">Plasmid</keyword>
<evidence type="ECO:0008006" key="7">
    <source>
        <dbReference type="Google" id="ProtNLM"/>
    </source>
</evidence>
<dbReference type="RefSeq" id="WP_155921842.1">
    <property type="nucleotide sequence ID" value="NZ_MF600313.1"/>
</dbReference>
<evidence type="ECO:0000256" key="5">
    <source>
        <dbReference type="SAM" id="MobiDB-lite"/>
    </source>
</evidence>